<feature type="transmembrane region" description="Helical" evidence="8">
    <location>
        <begin position="466"/>
        <end position="485"/>
    </location>
</feature>
<proteinExistence type="inferred from homology"/>
<keyword evidence="5 8" id="KW-1133">Transmembrane helix</keyword>
<accession>A0A218U9G8</accession>
<reference evidence="9 10" key="1">
    <citation type="submission" date="2017-05" db="EMBL/GenBank/DDBJ databases">
        <title>Genome of assembly of the Bengalese finch, Lonchura striata domestica.</title>
        <authorList>
            <person name="Colquitt B.M."/>
            <person name="Brainard M.S."/>
        </authorList>
    </citation>
    <scope>NUCLEOTIDE SEQUENCE [LARGE SCALE GENOMIC DNA]</scope>
    <source>
        <strain evidence="9">White83orange57</strain>
    </source>
</reference>
<organism evidence="9 10">
    <name type="scientific">Lonchura striata</name>
    <name type="common">white-rumped munia</name>
    <dbReference type="NCBI Taxonomy" id="40157"/>
    <lineage>
        <taxon>Eukaryota</taxon>
        <taxon>Metazoa</taxon>
        <taxon>Chordata</taxon>
        <taxon>Craniata</taxon>
        <taxon>Vertebrata</taxon>
        <taxon>Euteleostomi</taxon>
        <taxon>Archelosauria</taxon>
        <taxon>Archosauria</taxon>
        <taxon>Dinosauria</taxon>
        <taxon>Saurischia</taxon>
        <taxon>Theropoda</taxon>
        <taxon>Coelurosauria</taxon>
        <taxon>Aves</taxon>
        <taxon>Neognathae</taxon>
        <taxon>Neoaves</taxon>
        <taxon>Telluraves</taxon>
        <taxon>Australaves</taxon>
        <taxon>Passeriformes</taxon>
        <taxon>Passeroidea</taxon>
        <taxon>Estrildidae</taxon>
        <taxon>Estrildinae</taxon>
        <taxon>Lonchura</taxon>
    </lineage>
</organism>
<gene>
    <name evidence="9" type="primary">SLC23A2</name>
    <name evidence="9" type="ORF">RLOC_00004458</name>
</gene>
<feature type="transmembrane region" description="Helical" evidence="8">
    <location>
        <begin position="104"/>
        <end position="129"/>
    </location>
</feature>
<keyword evidence="4 8" id="KW-0812">Transmembrane</keyword>
<comment type="subcellular location">
    <subcellularLocation>
        <location evidence="1">Membrane</location>
        <topology evidence="1">Multi-pass membrane protein</topology>
    </subcellularLocation>
</comment>
<sequence>MQVLETMGIGKNTTSKSVEAGGSTEGKYEDESKHPTFFTLPVVINGGATSSADQDTEDTELMAIYTTENGIAEKSSLAETLDSSGSLDAQRTDMIYTIEDVPPWYLCIFLGLQHYLTCFSGTIAVPFLLADAMCVGFDQWATSQLIGTIFFCVGITTLLQTTFGCSYLCHVKVEQDQVVINGGATSSADQDTEDTELMAIYTTENGIAEKSSLAETLDSSGSLDAQRTDMIYTIEDVPPWYLCIFLGLQHYLTCFSGTIAVPFLLADAMCVGFDQWATSQLIGTIFFCVGITTLLQTTFGCRLPLFQASAFAFLAPARAILSLEKWKCNNTDLTVANGTAELLHTEHIWYPRIREIQGAIIMSSLIEVVIGLLGLPGALLRYIGPLTITPTVALIGLSGFQAAGERAGKHWGIAMLTIFLVLLFSQYARNVKFPLPIYKSKKGWTAYRLQLFKMFPTLLIHFPARVPQIILAILVSWLLCFIFTVTDVFPPDSSKQAVCWGSRGFSSALSTVQWGLPTISAAGVIGMLSAVVASIIESIGDYYACARLSCAPPPPIHAINRGIFIEGLSCVLDGVFGTGNGSTSSSPNIGVLGITKVGSRRVIQYGAAFMLLLGMVGKFSALFASLPDPVLGALFCTLFGMITAVGLSNLQFIDLNSSRNLFVLGFSIFFGLVLPSYLKQNPLVTGIAGIDQVLNVLLTTAMFVGGCVAFVLDNTIPGSPEERGIRKWKKGVGKGSKSLEGMETYDLPFGMNFIKKYRCFSFLPISPTFLGYTWKGFRKSSNCRSSDEDSEATV</sequence>
<dbReference type="GO" id="GO:0022857">
    <property type="term" value="F:transmembrane transporter activity"/>
    <property type="evidence" value="ECO:0007669"/>
    <property type="project" value="InterPro"/>
</dbReference>
<feature type="transmembrane region" description="Helical" evidence="8">
    <location>
        <begin position="693"/>
        <end position="712"/>
    </location>
</feature>
<evidence type="ECO:0000256" key="2">
    <source>
        <dbReference type="ARBA" id="ARBA00008821"/>
    </source>
</evidence>
<protein>
    <submittedName>
        <fullName evidence="9">Solute carrier family 23 member 2</fullName>
    </submittedName>
</protein>
<keyword evidence="10" id="KW-1185">Reference proteome</keyword>
<dbReference type="AlphaFoldDB" id="A0A218U9G8"/>
<feature type="transmembrane region" description="Helical" evidence="8">
    <location>
        <begin position="382"/>
        <end position="403"/>
    </location>
</feature>
<feature type="transmembrane region" description="Helical" evidence="8">
    <location>
        <begin position="358"/>
        <end position="376"/>
    </location>
</feature>
<feature type="transmembrane region" description="Helical" evidence="8">
    <location>
        <begin position="141"/>
        <end position="159"/>
    </location>
</feature>
<feature type="transmembrane region" description="Helical" evidence="8">
    <location>
        <begin position="602"/>
        <end position="624"/>
    </location>
</feature>
<keyword evidence="6 8" id="KW-0472">Membrane</keyword>
<evidence type="ECO:0000313" key="9">
    <source>
        <dbReference type="EMBL" id="OWK50407.1"/>
    </source>
</evidence>
<dbReference type="InterPro" id="IPR006042">
    <property type="entry name" value="Xan_ur_permease"/>
</dbReference>
<evidence type="ECO:0000256" key="5">
    <source>
        <dbReference type="ARBA" id="ARBA00022989"/>
    </source>
</evidence>
<evidence type="ECO:0000256" key="7">
    <source>
        <dbReference type="SAM" id="MobiDB-lite"/>
    </source>
</evidence>
<evidence type="ECO:0000256" key="6">
    <source>
        <dbReference type="ARBA" id="ARBA00023136"/>
    </source>
</evidence>
<dbReference type="PROSITE" id="PS01116">
    <property type="entry name" value="XANTH_URACIL_PERMASE"/>
    <property type="match status" value="1"/>
</dbReference>
<comment type="caution">
    <text evidence="9">The sequence shown here is derived from an EMBL/GenBank/DDBJ whole genome shotgun (WGS) entry which is preliminary data.</text>
</comment>
<dbReference type="GO" id="GO:0005886">
    <property type="term" value="C:plasma membrane"/>
    <property type="evidence" value="ECO:0007669"/>
    <property type="project" value="UniProtKB-ARBA"/>
</dbReference>
<feature type="region of interest" description="Disordered" evidence="7">
    <location>
        <begin position="1"/>
        <end position="31"/>
    </location>
</feature>
<name>A0A218U9G8_9PASE</name>
<feature type="transmembrane region" description="Helical" evidence="8">
    <location>
        <begin position="661"/>
        <end position="678"/>
    </location>
</feature>
<keyword evidence="3" id="KW-0813">Transport</keyword>
<evidence type="ECO:0000256" key="3">
    <source>
        <dbReference type="ARBA" id="ARBA00022448"/>
    </source>
</evidence>
<dbReference type="InterPro" id="IPR006043">
    <property type="entry name" value="NCS2"/>
</dbReference>
<dbReference type="STRING" id="299123.ENSLSDP00000015819"/>
<comment type="similarity">
    <text evidence="2">Belongs to the nucleobase:cation symporter-2 (NCS2) (TC 2.A.40) family.</text>
</comment>
<feature type="transmembrane region" description="Helical" evidence="8">
    <location>
        <begin position="277"/>
        <end position="295"/>
    </location>
</feature>
<dbReference type="EMBL" id="MUZQ01000558">
    <property type="protein sequence ID" value="OWK50407.1"/>
    <property type="molecule type" value="Genomic_DNA"/>
</dbReference>
<dbReference type="PANTHER" id="PTHR11119">
    <property type="entry name" value="XANTHINE-URACIL / VITAMIN C PERMEASE FAMILY MEMBER"/>
    <property type="match status" value="1"/>
</dbReference>
<dbReference type="Pfam" id="PF00860">
    <property type="entry name" value="Xan_ur_permease"/>
    <property type="match status" value="2"/>
</dbReference>
<feature type="transmembrane region" description="Helical" evidence="8">
    <location>
        <begin position="410"/>
        <end position="428"/>
    </location>
</feature>
<evidence type="ECO:0000256" key="4">
    <source>
        <dbReference type="ARBA" id="ARBA00022692"/>
    </source>
</evidence>
<evidence type="ECO:0000256" key="1">
    <source>
        <dbReference type="ARBA" id="ARBA00004141"/>
    </source>
</evidence>
<feature type="transmembrane region" description="Helical" evidence="8">
    <location>
        <begin position="630"/>
        <end position="649"/>
    </location>
</feature>
<dbReference type="Proteomes" id="UP000197619">
    <property type="component" value="Unassembled WGS sequence"/>
</dbReference>
<evidence type="ECO:0000313" key="10">
    <source>
        <dbReference type="Proteomes" id="UP000197619"/>
    </source>
</evidence>
<evidence type="ECO:0000256" key="8">
    <source>
        <dbReference type="SAM" id="Phobius"/>
    </source>
</evidence>
<feature type="transmembrane region" description="Helical" evidence="8">
    <location>
        <begin position="240"/>
        <end position="265"/>
    </location>
</feature>